<keyword evidence="2" id="KW-1185">Reference proteome</keyword>
<evidence type="ECO:0008006" key="3">
    <source>
        <dbReference type="Google" id="ProtNLM"/>
    </source>
</evidence>
<comment type="caution">
    <text evidence="1">The sequence shown here is derived from an EMBL/GenBank/DDBJ whole genome shotgun (WGS) entry which is preliminary data.</text>
</comment>
<evidence type="ECO:0000313" key="1">
    <source>
        <dbReference type="EMBL" id="EXX96566.1"/>
    </source>
</evidence>
<organism evidence="1 2">
    <name type="scientific">Bordetella holmesii 1058</name>
    <dbReference type="NCBI Taxonomy" id="1247648"/>
    <lineage>
        <taxon>Bacteria</taxon>
        <taxon>Pseudomonadati</taxon>
        <taxon>Pseudomonadota</taxon>
        <taxon>Betaproteobacteria</taxon>
        <taxon>Burkholderiales</taxon>
        <taxon>Alcaligenaceae</taxon>
        <taxon>Bordetella</taxon>
    </lineage>
</organism>
<evidence type="ECO:0000313" key="2">
    <source>
        <dbReference type="Proteomes" id="UP000023104"/>
    </source>
</evidence>
<proteinExistence type="predicted"/>
<accession>A0ABP3BNP0</accession>
<reference evidence="1 2" key="1">
    <citation type="submission" date="2014-02" db="EMBL/GenBank/DDBJ databases">
        <title>Whole Genome Sequencing Of Bordetella Holmesii, An Emerging Opportunistic Infection Of Humans.</title>
        <authorList>
            <person name="Tettelin H."/>
            <person name="Hooven T.A."/>
            <person name="Hine E."/>
            <person name="Su Q."/>
            <person name="Huard R.C."/>
            <person name="Della-Latta P."/>
            <person name="Daugherty S.C."/>
            <person name="Agrawal S."/>
            <person name="Sengamalay N."/>
            <person name="Tallon L.J."/>
            <person name="Sadzewicz L."/>
            <person name="Whittier S."/>
            <person name="Fraser C.M."/>
            <person name="Ratner A.J."/>
        </authorList>
    </citation>
    <scope>NUCLEOTIDE SEQUENCE [LARGE SCALE GENOMIC DNA]</scope>
    <source>
        <strain evidence="1 2">1058</strain>
    </source>
</reference>
<dbReference type="Proteomes" id="UP000023104">
    <property type="component" value="Unassembled WGS sequence"/>
</dbReference>
<sequence>MEDININKNSCLRGFFCVLPQMHATMRGFSRDWADLIKI</sequence>
<protein>
    <recommendedName>
        <fullName evidence="3">N-acetyltransferase YedL</fullName>
    </recommendedName>
</protein>
<gene>
    <name evidence="1" type="ORF">D559_0195</name>
</gene>
<name>A0ABP3BNP0_9BORD</name>
<dbReference type="EMBL" id="JDTF01000002">
    <property type="protein sequence ID" value="EXX96566.1"/>
    <property type="molecule type" value="Genomic_DNA"/>
</dbReference>